<keyword evidence="1" id="KW-1133">Transmembrane helix</keyword>
<keyword evidence="1" id="KW-0812">Transmembrane</keyword>
<evidence type="ECO:0000313" key="2">
    <source>
        <dbReference type="EMBL" id="KRR09919.1"/>
    </source>
</evidence>
<sequence>MFSASFGMSQQGREGTFRQAFFTLVRENPTQDQLTGVARATGLSFAPQPHSIHGEGRSFLVSTQTPEHSGISFDDQQWRRRAPHDHLDENRIRFRGLIGFVTGVLLCVGVLLLMELNHFPEERTPDKQAVHQRKQGGPMMFARGDRAM</sequence>
<gene>
    <name evidence="2" type="ORF">CQ12_05750</name>
</gene>
<evidence type="ECO:0000313" key="3">
    <source>
        <dbReference type="Proteomes" id="UP000050863"/>
    </source>
</evidence>
<protein>
    <submittedName>
        <fullName evidence="2">Uncharacterized protein</fullName>
    </submittedName>
</protein>
<dbReference type="EMBL" id="LLXZ01000064">
    <property type="protein sequence ID" value="KRR09919.1"/>
    <property type="molecule type" value="Genomic_DNA"/>
</dbReference>
<dbReference type="STRING" id="280332.CQ12_05750"/>
<reference evidence="2 3" key="1">
    <citation type="submission" date="2014-03" db="EMBL/GenBank/DDBJ databases">
        <title>Bradyrhizobium valentinum sp. nov., isolated from effective nodules of Lupinus mariae-josephae, a lupine endemic of basic-lime soils in Eastern Spain.</title>
        <authorList>
            <person name="Duran D."/>
            <person name="Rey L."/>
            <person name="Navarro A."/>
            <person name="Busquets A."/>
            <person name="Imperial J."/>
            <person name="Ruiz-Argueso T."/>
        </authorList>
    </citation>
    <scope>NUCLEOTIDE SEQUENCE [LARGE SCALE GENOMIC DNA]</scope>
    <source>
        <strain evidence="2 3">PAC68</strain>
    </source>
</reference>
<comment type="caution">
    <text evidence="2">The sequence shown here is derived from an EMBL/GenBank/DDBJ whole genome shotgun (WGS) entry which is preliminary data.</text>
</comment>
<dbReference type="AlphaFoldDB" id="A0A0R3LW74"/>
<keyword evidence="3" id="KW-1185">Reference proteome</keyword>
<proteinExistence type="predicted"/>
<name>A0A0R3LW74_9BRAD</name>
<organism evidence="2 3">
    <name type="scientific">Bradyrhizobium jicamae</name>
    <dbReference type="NCBI Taxonomy" id="280332"/>
    <lineage>
        <taxon>Bacteria</taxon>
        <taxon>Pseudomonadati</taxon>
        <taxon>Pseudomonadota</taxon>
        <taxon>Alphaproteobacteria</taxon>
        <taxon>Hyphomicrobiales</taxon>
        <taxon>Nitrobacteraceae</taxon>
        <taxon>Bradyrhizobium</taxon>
    </lineage>
</organism>
<keyword evidence="1" id="KW-0472">Membrane</keyword>
<dbReference type="Proteomes" id="UP000050863">
    <property type="component" value="Unassembled WGS sequence"/>
</dbReference>
<evidence type="ECO:0000256" key="1">
    <source>
        <dbReference type="SAM" id="Phobius"/>
    </source>
</evidence>
<accession>A0A0R3LW74</accession>
<feature type="transmembrane region" description="Helical" evidence="1">
    <location>
        <begin position="96"/>
        <end position="114"/>
    </location>
</feature>